<accession>K0KTI1</accession>
<dbReference type="InParanoid" id="K0KTI1"/>
<evidence type="ECO:0000313" key="3">
    <source>
        <dbReference type="Proteomes" id="UP000009328"/>
    </source>
</evidence>
<keyword evidence="1" id="KW-0472">Membrane</keyword>
<sequence>MQSNRCLLSAYVFYNIPRKWNVPELTSKSFATLPHTFQCHHWADLATPTLLDSYLPDHLYGDWFHSVGLLIGAGLLSWIVGRFNFSIAPVFFITLTASVYYRASIKKYRGVARDGLQREFTIKPVENDYETMDWLNTFFLNEGIPPFVSAIWIDQFTAGIKPPRIDFVKTLDIPKDDVVVMDWSFSFTPHATADSSAKQLKNYVNQRVVVKATLFGITIPVVVENVAFKAWARVRIRMTTKIPQFETVNVQMMKQPQFDFISKL</sequence>
<dbReference type="Proteomes" id="UP000009328">
    <property type="component" value="Unassembled WGS sequence"/>
</dbReference>
<organism evidence="2 3">
    <name type="scientific">Wickerhamomyces ciferrii (strain ATCC 14091 / BCRC 22168 / CBS 111 / JCM 3599 / NBRC 0793 / NRRL Y-1031 F-60-10)</name>
    <name type="common">Yeast</name>
    <name type="synonym">Pichia ciferrii</name>
    <dbReference type="NCBI Taxonomy" id="1206466"/>
    <lineage>
        <taxon>Eukaryota</taxon>
        <taxon>Fungi</taxon>
        <taxon>Dikarya</taxon>
        <taxon>Ascomycota</taxon>
        <taxon>Saccharomycotina</taxon>
        <taxon>Saccharomycetes</taxon>
        <taxon>Phaffomycetales</taxon>
        <taxon>Wickerhamomycetaceae</taxon>
        <taxon>Wickerhamomyces</taxon>
    </lineage>
</organism>
<proteinExistence type="predicted"/>
<feature type="transmembrane region" description="Helical" evidence="1">
    <location>
        <begin position="86"/>
        <end position="103"/>
    </location>
</feature>
<dbReference type="eggNOG" id="KOG1012">
    <property type="taxonomic scope" value="Eukaryota"/>
</dbReference>
<evidence type="ECO:0000313" key="2">
    <source>
        <dbReference type="EMBL" id="CCH44588.1"/>
    </source>
</evidence>
<protein>
    <submittedName>
        <fullName evidence="2">Tricalbin-1</fullName>
    </submittedName>
</protein>
<keyword evidence="3" id="KW-1185">Reference proteome</keyword>
<reference evidence="2 3" key="1">
    <citation type="journal article" date="2012" name="Eukaryot. Cell">
        <title>Draft genome sequence of Wickerhamomyces ciferrii NRRL Y-1031 F-60-10.</title>
        <authorList>
            <person name="Schneider J."/>
            <person name="Andrea H."/>
            <person name="Blom J."/>
            <person name="Jaenicke S."/>
            <person name="Ruckert C."/>
            <person name="Schorsch C."/>
            <person name="Szczepanowski R."/>
            <person name="Farwick M."/>
            <person name="Goesmann A."/>
            <person name="Puhler A."/>
            <person name="Schaffer S."/>
            <person name="Tauch A."/>
            <person name="Kohler T."/>
            <person name="Brinkrolf K."/>
        </authorList>
    </citation>
    <scope>NUCLEOTIDE SEQUENCE [LARGE SCALE GENOMIC DNA]</scope>
    <source>
        <strain evidence="3">ATCC 14091 / BCRC 22168 / CBS 111 / JCM 3599 / NBRC 0793 / NRRL Y-1031 F-60-10</strain>
    </source>
</reference>
<dbReference type="PANTHER" id="PTHR46980:SF2">
    <property type="entry name" value="TRICALBIN-1-RELATED"/>
    <property type="match status" value="1"/>
</dbReference>
<dbReference type="PANTHER" id="PTHR46980">
    <property type="entry name" value="TRICALBIN-1-RELATED"/>
    <property type="match status" value="1"/>
</dbReference>
<evidence type="ECO:0000256" key="1">
    <source>
        <dbReference type="SAM" id="Phobius"/>
    </source>
</evidence>
<dbReference type="AlphaFoldDB" id="K0KTI1"/>
<name>K0KTI1_WICCF</name>
<comment type="caution">
    <text evidence="2">The sequence shown here is derived from an EMBL/GenBank/DDBJ whole genome shotgun (WGS) entry which is preliminary data.</text>
</comment>
<dbReference type="STRING" id="1206466.K0KTI1"/>
<dbReference type="HOGENOM" id="CLU_1054496_0_0_1"/>
<gene>
    <name evidence="2" type="primary">TCB1</name>
    <name evidence="2" type="ORF">BN7_4155</name>
</gene>
<dbReference type="InterPro" id="IPR052455">
    <property type="entry name" value="Tricalbin_domain"/>
</dbReference>
<keyword evidence="1" id="KW-1133">Transmembrane helix</keyword>
<dbReference type="EMBL" id="CAIF01000144">
    <property type="protein sequence ID" value="CCH44588.1"/>
    <property type="molecule type" value="Genomic_DNA"/>
</dbReference>
<keyword evidence="1" id="KW-0812">Transmembrane</keyword>